<dbReference type="InterPro" id="IPR006311">
    <property type="entry name" value="TAT_signal"/>
</dbReference>
<evidence type="ECO:0000256" key="1">
    <source>
        <dbReference type="SAM" id="MobiDB-lite"/>
    </source>
</evidence>
<reference evidence="3" key="1">
    <citation type="submission" date="2016-10" db="EMBL/GenBank/DDBJ databases">
        <authorList>
            <person name="Varghese N."/>
            <person name="Submissions S."/>
        </authorList>
    </citation>
    <scope>NUCLEOTIDE SEQUENCE [LARGE SCALE GENOMIC DNA]</scope>
    <source>
        <strain evidence="3">DSM 45079</strain>
    </source>
</reference>
<gene>
    <name evidence="2" type="ORF">SAMN04488563_6852</name>
</gene>
<feature type="compositionally biased region" description="Polar residues" evidence="1">
    <location>
        <begin position="56"/>
        <end position="69"/>
    </location>
</feature>
<evidence type="ECO:0000313" key="3">
    <source>
        <dbReference type="Proteomes" id="UP000182977"/>
    </source>
</evidence>
<dbReference type="Proteomes" id="UP000182977">
    <property type="component" value="Chromosome I"/>
</dbReference>
<name>A0A1H2LZR2_9ACTN</name>
<dbReference type="EMBL" id="LT629791">
    <property type="protein sequence ID" value="SDU86121.1"/>
    <property type="molecule type" value="Genomic_DNA"/>
</dbReference>
<protein>
    <submittedName>
        <fullName evidence="2">Uncharacterized protein</fullName>
    </submittedName>
</protein>
<organism evidence="2 3">
    <name type="scientific">Jiangella alkaliphila</name>
    <dbReference type="NCBI Taxonomy" id="419479"/>
    <lineage>
        <taxon>Bacteria</taxon>
        <taxon>Bacillati</taxon>
        <taxon>Actinomycetota</taxon>
        <taxon>Actinomycetes</taxon>
        <taxon>Jiangellales</taxon>
        <taxon>Jiangellaceae</taxon>
        <taxon>Jiangella</taxon>
    </lineage>
</organism>
<sequence>MMEPETPSAADDRSSRRRLLRGAGVLAGGAVATVAGVAAASSAQAAPGDPVRLGRVNTSGSATTTVRSSGAATLGVQHRGEGDGLVASTGDAMNAAIRAVNTNDEHMMGIGGAVVATGSATPAIIATTYGGHDPAIYAYGFTDETETEWSSALYAIGSVYLSGPVYIEGDLIVNGTIYCDDVKPLSDRQRAELRAQAQRSAD</sequence>
<proteinExistence type="predicted"/>
<dbReference type="OrthoDB" id="5194148at2"/>
<dbReference type="RefSeq" id="WP_152690979.1">
    <property type="nucleotide sequence ID" value="NZ_LBMC01000043.1"/>
</dbReference>
<accession>A0A1H2LZR2</accession>
<dbReference type="AlphaFoldDB" id="A0A1H2LZR2"/>
<keyword evidence="3" id="KW-1185">Reference proteome</keyword>
<evidence type="ECO:0000313" key="2">
    <source>
        <dbReference type="EMBL" id="SDU86121.1"/>
    </source>
</evidence>
<dbReference type="PROSITE" id="PS51318">
    <property type="entry name" value="TAT"/>
    <property type="match status" value="1"/>
</dbReference>
<feature type="region of interest" description="Disordered" evidence="1">
    <location>
        <begin position="46"/>
        <end position="69"/>
    </location>
</feature>